<feature type="region of interest" description="Disordered" evidence="1">
    <location>
        <begin position="178"/>
        <end position="231"/>
    </location>
</feature>
<gene>
    <name evidence="2" type="ORF">HICCMSTLAB_LOCUS13424</name>
</gene>
<name>A0A8J2HPY5_COTCN</name>
<dbReference type="EMBL" id="CAJNRD030001124">
    <property type="protein sequence ID" value="CAG5108788.1"/>
    <property type="molecule type" value="Genomic_DNA"/>
</dbReference>
<feature type="region of interest" description="Disordered" evidence="1">
    <location>
        <begin position="244"/>
        <end position="287"/>
    </location>
</feature>
<dbReference type="OrthoDB" id="7616297at2759"/>
<feature type="compositionally biased region" description="Polar residues" evidence="1">
    <location>
        <begin position="178"/>
        <end position="198"/>
    </location>
</feature>
<comment type="caution">
    <text evidence="2">The sequence shown here is derived from an EMBL/GenBank/DDBJ whole genome shotgun (WGS) entry which is preliminary data.</text>
</comment>
<sequence>MEIVIENPTDSSTPITPITNINPNFGTLPGPHRQSYRVHGIDSAPADYYGTLPVRAPRHMVPVSPAEFEPAQVRRVDKSGLLEIVEPRTRHLTGAENSLGHPTGVGGSGTLNRRIDRSGLLEAVPEVPDQLLLPPPKSPETSLKAKTKIKDDSASISQNRSISERLLTGAEIDKSISRAGSLSQDETSSINVTQSNSPYARRHLINQNQTAADSPSNGNNSSNVPSKFLDPRIGRQTYVDLTGASYTRVPAPDSSISSAKEEVKEKKHPPDCLGRLSPKSRDKSPLKVVSSIPDVIEAHGSRSLVTAAGNEAKSEVSGKNAQKTAPGSINKGGAKETPEGERAEAEGCEHTAIESLEETRVSFKASNKLLHNDNIQTLRVIILSEQL</sequence>
<feature type="compositionally biased region" description="Basic and acidic residues" evidence="1">
    <location>
        <begin position="333"/>
        <end position="347"/>
    </location>
</feature>
<proteinExistence type="predicted"/>
<feature type="region of interest" description="Disordered" evidence="1">
    <location>
        <begin position="308"/>
        <end position="347"/>
    </location>
</feature>
<organism evidence="2 3">
    <name type="scientific">Cotesia congregata</name>
    <name type="common">Parasitoid wasp</name>
    <name type="synonym">Apanteles congregatus</name>
    <dbReference type="NCBI Taxonomy" id="51543"/>
    <lineage>
        <taxon>Eukaryota</taxon>
        <taxon>Metazoa</taxon>
        <taxon>Ecdysozoa</taxon>
        <taxon>Arthropoda</taxon>
        <taxon>Hexapoda</taxon>
        <taxon>Insecta</taxon>
        <taxon>Pterygota</taxon>
        <taxon>Neoptera</taxon>
        <taxon>Endopterygota</taxon>
        <taxon>Hymenoptera</taxon>
        <taxon>Apocrita</taxon>
        <taxon>Ichneumonoidea</taxon>
        <taxon>Braconidae</taxon>
        <taxon>Microgastrinae</taxon>
        <taxon>Cotesia</taxon>
    </lineage>
</organism>
<evidence type="ECO:0000256" key="1">
    <source>
        <dbReference type="SAM" id="MobiDB-lite"/>
    </source>
</evidence>
<keyword evidence="3" id="KW-1185">Reference proteome</keyword>
<feature type="compositionally biased region" description="Polar residues" evidence="1">
    <location>
        <begin position="317"/>
        <end position="327"/>
    </location>
</feature>
<dbReference type="AlphaFoldDB" id="A0A8J2HPY5"/>
<evidence type="ECO:0000313" key="2">
    <source>
        <dbReference type="EMBL" id="CAG5108788.1"/>
    </source>
</evidence>
<protein>
    <submittedName>
        <fullName evidence="2">Uncharacterized protein</fullName>
    </submittedName>
</protein>
<feature type="region of interest" description="Disordered" evidence="1">
    <location>
        <begin position="126"/>
        <end position="160"/>
    </location>
</feature>
<dbReference type="Proteomes" id="UP000786811">
    <property type="component" value="Unassembled WGS sequence"/>
</dbReference>
<evidence type="ECO:0000313" key="3">
    <source>
        <dbReference type="Proteomes" id="UP000786811"/>
    </source>
</evidence>
<feature type="region of interest" description="Disordered" evidence="1">
    <location>
        <begin position="94"/>
        <end position="113"/>
    </location>
</feature>
<feature type="compositionally biased region" description="Low complexity" evidence="1">
    <location>
        <begin position="214"/>
        <end position="226"/>
    </location>
</feature>
<reference evidence="2" key="1">
    <citation type="submission" date="2021-04" db="EMBL/GenBank/DDBJ databases">
        <authorList>
            <person name="Chebbi M.A.C M."/>
        </authorList>
    </citation>
    <scope>NUCLEOTIDE SEQUENCE</scope>
</reference>
<accession>A0A8J2HPY5</accession>
<feature type="compositionally biased region" description="Basic and acidic residues" evidence="1">
    <location>
        <begin position="259"/>
        <end position="270"/>
    </location>
</feature>